<protein>
    <submittedName>
        <fullName evidence="1">Uncharacterized protein</fullName>
    </submittedName>
</protein>
<proteinExistence type="predicted"/>
<dbReference type="EMBL" id="GGEC01093388">
    <property type="protein sequence ID" value="MBX73872.1"/>
    <property type="molecule type" value="Transcribed_RNA"/>
</dbReference>
<dbReference type="AlphaFoldDB" id="A0A2P2R3M2"/>
<reference evidence="1" key="1">
    <citation type="submission" date="2018-02" db="EMBL/GenBank/DDBJ databases">
        <title>Rhizophora mucronata_Transcriptome.</title>
        <authorList>
            <person name="Meera S.P."/>
            <person name="Sreeshan A."/>
            <person name="Augustine A."/>
        </authorList>
    </citation>
    <scope>NUCLEOTIDE SEQUENCE</scope>
    <source>
        <tissue evidence="1">Leaf</tissue>
    </source>
</reference>
<accession>A0A2P2R3M2</accession>
<evidence type="ECO:0000313" key="1">
    <source>
        <dbReference type="EMBL" id="MBX73872.1"/>
    </source>
</evidence>
<organism evidence="1">
    <name type="scientific">Rhizophora mucronata</name>
    <name type="common">Asiatic mangrove</name>
    <dbReference type="NCBI Taxonomy" id="61149"/>
    <lineage>
        <taxon>Eukaryota</taxon>
        <taxon>Viridiplantae</taxon>
        <taxon>Streptophyta</taxon>
        <taxon>Embryophyta</taxon>
        <taxon>Tracheophyta</taxon>
        <taxon>Spermatophyta</taxon>
        <taxon>Magnoliopsida</taxon>
        <taxon>eudicotyledons</taxon>
        <taxon>Gunneridae</taxon>
        <taxon>Pentapetalae</taxon>
        <taxon>rosids</taxon>
        <taxon>fabids</taxon>
        <taxon>Malpighiales</taxon>
        <taxon>Rhizophoraceae</taxon>
        <taxon>Rhizophora</taxon>
    </lineage>
</organism>
<name>A0A2P2R3M2_RHIMU</name>
<sequence>MFLFRHTSSLVSLDAHLCLSHFHEGISYF</sequence>